<feature type="transmembrane region" description="Helical" evidence="9">
    <location>
        <begin position="118"/>
        <end position="140"/>
    </location>
</feature>
<evidence type="ECO:0000256" key="3">
    <source>
        <dbReference type="ARBA" id="ARBA00022692"/>
    </source>
</evidence>
<sequence length="141" mass="15417">MSVETALTTAFMVIVSVVGTGGNSLVILAILHKRRLRNIPNFFIFDLAVCDLLTVALAVPLRLVEGFQPGSIPCSIVIAVTILFDGLSRINIIFISIDRLIAVKFPFAYNTYMTNTTAAILIITGWVVMTVFAILPFLAWV</sequence>
<dbReference type="PANTHER" id="PTHR24247">
    <property type="entry name" value="5-HYDROXYTRYPTAMINE RECEPTOR"/>
    <property type="match status" value="1"/>
</dbReference>
<dbReference type="InterPro" id="IPR000276">
    <property type="entry name" value="GPCR_Rhodpsn"/>
</dbReference>
<comment type="caution">
    <text evidence="11">The sequence shown here is derived from an EMBL/GenBank/DDBJ whole genome shotgun (WGS) entry which is preliminary data.</text>
</comment>
<protein>
    <recommendedName>
        <fullName evidence="10">G-protein coupled receptors family 1 profile domain-containing protein</fullName>
    </recommendedName>
</protein>
<keyword evidence="4 9" id="KW-1133">Transmembrane helix</keyword>
<dbReference type="PANTHER" id="PTHR24247:SF202">
    <property type="entry name" value="5-HYDROXYTRYPTAMINE RECEPTOR 1"/>
    <property type="match status" value="1"/>
</dbReference>
<dbReference type="SUPFAM" id="SSF81321">
    <property type="entry name" value="Family A G protein-coupled receptor-like"/>
    <property type="match status" value="1"/>
</dbReference>
<dbReference type="GO" id="GO:0007187">
    <property type="term" value="P:G protein-coupled receptor signaling pathway, coupled to cyclic nucleotide second messenger"/>
    <property type="evidence" value="ECO:0007669"/>
    <property type="project" value="TreeGrafter"/>
</dbReference>
<dbReference type="GO" id="GO:0005886">
    <property type="term" value="C:plasma membrane"/>
    <property type="evidence" value="ECO:0007669"/>
    <property type="project" value="UniProtKB-SubCell"/>
</dbReference>
<feature type="transmembrane region" description="Helical" evidence="9">
    <location>
        <begin position="76"/>
        <end position="97"/>
    </location>
</feature>
<dbReference type="GO" id="GO:0030594">
    <property type="term" value="F:neurotransmitter receptor activity"/>
    <property type="evidence" value="ECO:0007669"/>
    <property type="project" value="TreeGrafter"/>
</dbReference>
<dbReference type="GO" id="GO:0004993">
    <property type="term" value="F:G protein-coupled serotonin receptor activity"/>
    <property type="evidence" value="ECO:0007669"/>
    <property type="project" value="TreeGrafter"/>
</dbReference>
<evidence type="ECO:0000313" key="12">
    <source>
        <dbReference type="Proteomes" id="UP001163046"/>
    </source>
</evidence>
<dbReference type="Gene3D" id="1.20.1070.10">
    <property type="entry name" value="Rhodopsin 7-helix transmembrane proteins"/>
    <property type="match status" value="1"/>
</dbReference>
<dbReference type="PROSITE" id="PS50262">
    <property type="entry name" value="G_PROTEIN_RECEP_F1_2"/>
    <property type="match status" value="1"/>
</dbReference>
<keyword evidence="5" id="KW-0297">G-protein coupled receptor</keyword>
<dbReference type="Proteomes" id="UP001163046">
    <property type="component" value="Unassembled WGS sequence"/>
</dbReference>
<keyword evidence="6 9" id="KW-0472">Membrane</keyword>
<gene>
    <name evidence="11" type="ORF">OS493_005150</name>
</gene>
<feature type="domain" description="G-protein coupled receptors family 1 profile" evidence="10">
    <location>
        <begin position="22"/>
        <end position="141"/>
    </location>
</feature>
<dbReference type="PRINTS" id="PR00237">
    <property type="entry name" value="GPCRRHODOPSN"/>
</dbReference>
<evidence type="ECO:0000256" key="4">
    <source>
        <dbReference type="ARBA" id="ARBA00022989"/>
    </source>
</evidence>
<evidence type="ECO:0000256" key="5">
    <source>
        <dbReference type="ARBA" id="ARBA00023040"/>
    </source>
</evidence>
<dbReference type="AlphaFoldDB" id="A0A9W9Z4J6"/>
<evidence type="ECO:0000256" key="7">
    <source>
        <dbReference type="ARBA" id="ARBA00023170"/>
    </source>
</evidence>
<keyword evidence="2" id="KW-1003">Cell membrane</keyword>
<evidence type="ECO:0000256" key="9">
    <source>
        <dbReference type="SAM" id="Phobius"/>
    </source>
</evidence>
<dbReference type="GO" id="GO:0045202">
    <property type="term" value="C:synapse"/>
    <property type="evidence" value="ECO:0007669"/>
    <property type="project" value="GOC"/>
</dbReference>
<keyword evidence="7" id="KW-0675">Receptor</keyword>
<evidence type="ECO:0000256" key="1">
    <source>
        <dbReference type="ARBA" id="ARBA00004651"/>
    </source>
</evidence>
<dbReference type="InterPro" id="IPR017452">
    <property type="entry name" value="GPCR_Rhodpsn_7TM"/>
</dbReference>
<evidence type="ECO:0000256" key="6">
    <source>
        <dbReference type="ARBA" id="ARBA00023136"/>
    </source>
</evidence>
<keyword evidence="8" id="KW-0807">Transducer</keyword>
<evidence type="ECO:0000256" key="2">
    <source>
        <dbReference type="ARBA" id="ARBA00022475"/>
    </source>
</evidence>
<proteinExistence type="predicted"/>
<evidence type="ECO:0000256" key="8">
    <source>
        <dbReference type="ARBA" id="ARBA00023224"/>
    </source>
</evidence>
<dbReference type="EMBL" id="MU826827">
    <property type="protein sequence ID" value="KAJ7374800.1"/>
    <property type="molecule type" value="Genomic_DNA"/>
</dbReference>
<dbReference type="Pfam" id="PF00001">
    <property type="entry name" value="7tm_1"/>
    <property type="match status" value="1"/>
</dbReference>
<dbReference type="GO" id="GO:0007268">
    <property type="term" value="P:chemical synaptic transmission"/>
    <property type="evidence" value="ECO:0007669"/>
    <property type="project" value="TreeGrafter"/>
</dbReference>
<feature type="transmembrane region" description="Helical" evidence="9">
    <location>
        <begin position="43"/>
        <end position="64"/>
    </location>
</feature>
<evidence type="ECO:0000259" key="10">
    <source>
        <dbReference type="PROSITE" id="PS50262"/>
    </source>
</evidence>
<feature type="transmembrane region" description="Helical" evidence="9">
    <location>
        <begin position="6"/>
        <end position="31"/>
    </location>
</feature>
<keyword evidence="3 9" id="KW-0812">Transmembrane</keyword>
<organism evidence="11 12">
    <name type="scientific">Desmophyllum pertusum</name>
    <dbReference type="NCBI Taxonomy" id="174260"/>
    <lineage>
        <taxon>Eukaryota</taxon>
        <taxon>Metazoa</taxon>
        <taxon>Cnidaria</taxon>
        <taxon>Anthozoa</taxon>
        <taxon>Hexacorallia</taxon>
        <taxon>Scleractinia</taxon>
        <taxon>Caryophylliina</taxon>
        <taxon>Caryophylliidae</taxon>
        <taxon>Desmophyllum</taxon>
    </lineage>
</organism>
<reference evidence="11" key="1">
    <citation type="submission" date="2023-01" db="EMBL/GenBank/DDBJ databases">
        <title>Genome assembly of the deep-sea coral Lophelia pertusa.</title>
        <authorList>
            <person name="Herrera S."/>
            <person name="Cordes E."/>
        </authorList>
    </citation>
    <scope>NUCLEOTIDE SEQUENCE</scope>
    <source>
        <strain evidence="11">USNM1676648</strain>
        <tissue evidence="11">Polyp</tissue>
    </source>
</reference>
<accession>A0A9W9Z4J6</accession>
<dbReference type="GO" id="GO:0030425">
    <property type="term" value="C:dendrite"/>
    <property type="evidence" value="ECO:0007669"/>
    <property type="project" value="TreeGrafter"/>
</dbReference>
<name>A0A9W9Z4J6_9CNID</name>
<dbReference type="OrthoDB" id="6117944at2759"/>
<keyword evidence="12" id="KW-1185">Reference proteome</keyword>
<evidence type="ECO:0000313" key="11">
    <source>
        <dbReference type="EMBL" id="KAJ7374800.1"/>
    </source>
</evidence>
<comment type="subcellular location">
    <subcellularLocation>
        <location evidence="1">Cell membrane</location>
        <topology evidence="1">Multi-pass membrane protein</topology>
    </subcellularLocation>
</comment>